<name>A0A0B6X1V5_9BACT</name>
<evidence type="ECO:0000256" key="4">
    <source>
        <dbReference type="ARBA" id="ARBA00022679"/>
    </source>
</evidence>
<evidence type="ECO:0000313" key="10">
    <source>
        <dbReference type="Proteomes" id="UP000031518"/>
    </source>
</evidence>
<comment type="pathway">
    <text evidence="1">Amino-acid biosynthesis; L-leucine biosynthesis; L-leucine from 3-methyl-2-oxobutanoate: step 1/4.</text>
</comment>
<feature type="domain" description="Pyruvate carboxyltransferase" evidence="8">
    <location>
        <begin position="24"/>
        <end position="289"/>
    </location>
</feature>
<dbReference type="CDD" id="cd03174">
    <property type="entry name" value="DRE_TIM_metallolyase"/>
    <property type="match status" value="1"/>
</dbReference>
<dbReference type="InterPro" id="IPR013785">
    <property type="entry name" value="Aldolase_TIM"/>
</dbReference>
<reference evidence="9 10" key="2">
    <citation type="submission" date="2015-01" db="EMBL/GenBank/DDBJ databases">
        <title>Complete genome sequence of Pyrinomonas methylaliphatogenes type strain K22T.</title>
        <authorList>
            <person name="Lee K.C.Y."/>
            <person name="Power J.F."/>
            <person name="Dunfield P.F."/>
            <person name="Morgan X.C."/>
            <person name="Huttenhower C."/>
            <person name="Stott M.B."/>
        </authorList>
    </citation>
    <scope>NUCLEOTIDE SEQUENCE [LARGE SCALE GENOMIC DNA]</scope>
    <source>
        <strain evidence="9 10">K22</strain>
    </source>
</reference>
<keyword evidence="5" id="KW-0464">Manganese</keyword>
<gene>
    <name evidence="9" type="ORF">PYK22_03025</name>
</gene>
<dbReference type="PANTHER" id="PTHR10277">
    <property type="entry name" value="HOMOCITRATE SYNTHASE-RELATED"/>
    <property type="match status" value="1"/>
</dbReference>
<evidence type="ECO:0000256" key="6">
    <source>
        <dbReference type="ARBA" id="ARBA00023304"/>
    </source>
</evidence>
<dbReference type="PANTHER" id="PTHR10277:SF9">
    <property type="entry name" value="2-ISOPROPYLMALATE SYNTHASE 1, CHLOROPLASTIC-RELATED"/>
    <property type="match status" value="1"/>
</dbReference>
<evidence type="ECO:0000259" key="8">
    <source>
        <dbReference type="PROSITE" id="PS50991"/>
    </source>
</evidence>
<keyword evidence="10" id="KW-1185">Reference proteome</keyword>
<keyword evidence="3" id="KW-0028">Amino-acid biosynthesis</keyword>
<dbReference type="RefSeq" id="WP_083437899.1">
    <property type="nucleotide sequence ID" value="NZ_CBXV010000008.1"/>
</dbReference>
<dbReference type="Gene3D" id="1.10.238.260">
    <property type="match status" value="1"/>
</dbReference>
<evidence type="ECO:0000256" key="5">
    <source>
        <dbReference type="ARBA" id="ARBA00023211"/>
    </source>
</evidence>
<keyword evidence="9" id="KW-0012">Acyltransferase</keyword>
<protein>
    <recommendedName>
        <fullName evidence="2">2-isopropylmalate synthase</fullName>
        <ecNumber evidence="2">2.3.3.13</ecNumber>
    </recommendedName>
</protein>
<dbReference type="InterPro" id="IPR000891">
    <property type="entry name" value="PYR_CT"/>
</dbReference>
<evidence type="ECO:0000256" key="1">
    <source>
        <dbReference type="ARBA" id="ARBA00004689"/>
    </source>
</evidence>
<dbReference type="EMBL" id="CBXV010000008">
    <property type="protein sequence ID" value="CDM66977.1"/>
    <property type="molecule type" value="Genomic_DNA"/>
</dbReference>
<dbReference type="PROSITE" id="PS00815">
    <property type="entry name" value="AIPM_HOMOCIT_SYNTH_1"/>
    <property type="match status" value="1"/>
</dbReference>
<dbReference type="GO" id="GO:0003852">
    <property type="term" value="F:2-isopropylmalate synthase activity"/>
    <property type="evidence" value="ECO:0007669"/>
    <property type="project" value="UniProtKB-EC"/>
</dbReference>
<dbReference type="InterPro" id="IPR002034">
    <property type="entry name" value="AIPM/Hcit_synth_CS"/>
</dbReference>
<proteinExistence type="inferred from homology"/>
<evidence type="ECO:0000256" key="3">
    <source>
        <dbReference type="ARBA" id="ARBA00022605"/>
    </source>
</evidence>
<keyword evidence="4 7" id="KW-0808">Transferase</keyword>
<dbReference type="Gene3D" id="3.20.20.70">
    <property type="entry name" value="Aldolase class I"/>
    <property type="match status" value="1"/>
</dbReference>
<evidence type="ECO:0000256" key="2">
    <source>
        <dbReference type="ARBA" id="ARBA00012973"/>
    </source>
</evidence>
<dbReference type="STRING" id="454194.PYK22_03025"/>
<comment type="similarity">
    <text evidence="7">Belongs to the alpha-IPM synthase/homocitrate synthase family.</text>
</comment>
<dbReference type="Pfam" id="PF00682">
    <property type="entry name" value="HMGL-like"/>
    <property type="match status" value="1"/>
</dbReference>
<dbReference type="AlphaFoldDB" id="A0A0B6X1V5"/>
<sequence length="404" mass="44651">MSVHELIYDWNQVEPTMKKPDRRISFDDETLRDGLQSPSVREPSIEKKLELLHLMDELGIDTADIGLPGAGGMHAAGVERLAREIADKRMRIRPNCAARTHLDDIIPIVEISNRAGIAIEACTFIGSSPIRFYAEDWTLDKLLKLTEEAVTFAVKQGLPVMYVTEDTTRAQPETIRALYTTAIQCGARAVCVCDTVGHATPDGARAVIRFVRRIIEEQGEPVRLDWHGHQDRGLGVINSIAAVEAGADQVHGTALGIGERVGNTPMDQLLVNFKLMGWIENDLSRLRDYCETAAEACNWTIPRNYPVFGRDAFRTATGVHAAAVIKSYKKGDSELADAVYSGVPAGLFGLRQVIEIGPMSGRSNVIFWLESRGIEPTEERVARIFARAKQSSSVLTEEEIMQLI</sequence>
<dbReference type="GO" id="GO:0009098">
    <property type="term" value="P:L-leucine biosynthetic process"/>
    <property type="evidence" value="ECO:0007669"/>
    <property type="project" value="TreeGrafter"/>
</dbReference>
<organism evidence="9 10">
    <name type="scientific">Pyrinomonas methylaliphatogenes</name>
    <dbReference type="NCBI Taxonomy" id="454194"/>
    <lineage>
        <taxon>Bacteria</taxon>
        <taxon>Pseudomonadati</taxon>
        <taxon>Acidobacteriota</taxon>
        <taxon>Blastocatellia</taxon>
        <taxon>Blastocatellales</taxon>
        <taxon>Pyrinomonadaceae</taxon>
        <taxon>Pyrinomonas</taxon>
    </lineage>
</organism>
<dbReference type="Proteomes" id="UP000031518">
    <property type="component" value="Unassembled WGS sequence"/>
</dbReference>
<dbReference type="InterPro" id="IPR050073">
    <property type="entry name" value="2-IPM_HCS-like"/>
</dbReference>
<accession>A0A0B6X1V5</accession>
<dbReference type="SUPFAM" id="SSF51569">
    <property type="entry name" value="Aldolase"/>
    <property type="match status" value="1"/>
</dbReference>
<keyword evidence="6" id="KW-0100">Branched-chain amino acid biosynthesis</keyword>
<reference evidence="9 10" key="1">
    <citation type="submission" date="2013-12" db="EMBL/GenBank/DDBJ databases">
        <authorList>
            <person name="Stott M."/>
        </authorList>
    </citation>
    <scope>NUCLEOTIDE SEQUENCE [LARGE SCALE GENOMIC DNA]</scope>
    <source>
        <strain evidence="9 10">K22</strain>
    </source>
</reference>
<dbReference type="PROSITE" id="PS50991">
    <property type="entry name" value="PYR_CT"/>
    <property type="match status" value="1"/>
</dbReference>
<dbReference type="EC" id="2.3.3.13" evidence="2"/>
<evidence type="ECO:0000313" key="9">
    <source>
        <dbReference type="EMBL" id="CDM66977.1"/>
    </source>
</evidence>
<evidence type="ECO:0000256" key="7">
    <source>
        <dbReference type="RuleBase" id="RU003523"/>
    </source>
</evidence>